<dbReference type="Pfam" id="PF00563">
    <property type="entry name" value="EAL"/>
    <property type="match status" value="1"/>
</dbReference>
<dbReference type="Gene3D" id="3.20.20.450">
    <property type="entry name" value="EAL domain"/>
    <property type="match status" value="1"/>
</dbReference>
<keyword evidence="1" id="KW-0472">Membrane</keyword>
<dbReference type="InterPro" id="IPR001633">
    <property type="entry name" value="EAL_dom"/>
</dbReference>
<dbReference type="PROSITE" id="PS50883">
    <property type="entry name" value="EAL"/>
    <property type="match status" value="1"/>
</dbReference>
<dbReference type="SMART" id="SM00267">
    <property type="entry name" value="GGDEF"/>
    <property type="match status" value="1"/>
</dbReference>
<feature type="transmembrane region" description="Helical" evidence="1">
    <location>
        <begin position="48"/>
        <end position="70"/>
    </location>
</feature>
<dbReference type="InterPro" id="IPR043128">
    <property type="entry name" value="Rev_trsase/Diguanyl_cyclase"/>
</dbReference>
<dbReference type="InterPro" id="IPR052155">
    <property type="entry name" value="Biofilm_reg_signaling"/>
</dbReference>
<gene>
    <name evidence="5" type="ORF">SAMN03080615_00908</name>
</gene>
<dbReference type="OrthoDB" id="8416215at2"/>
<evidence type="ECO:0000313" key="6">
    <source>
        <dbReference type="Proteomes" id="UP000198749"/>
    </source>
</evidence>
<dbReference type="Proteomes" id="UP000198749">
    <property type="component" value="Unassembled WGS sequence"/>
</dbReference>
<feature type="domain" description="GGDEF" evidence="4">
    <location>
        <begin position="159"/>
        <end position="303"/>
    </location>
</feature>
<dbReference type="PANTHER" id="PTHR44757:SF2">
    <property type="entry name" value="BIOFILM ARCHITECTURE MAINTENANCE PROTEIN MBAA"/>
    <property type="match status" value="1"/>
</dbReference>
<evidence type="ECO:0000259" key="3">
    <source>
        <dbReference type="PROSITE" id="PS50885"/>
    </source>
</evidence>
<dbReference type="InterPro" id="IPR035919">
    <property type="entry name" value="EAL_sf"/>
</dbReference>
<keyword evidence="6" id="KW-1185">Reference proteome</keyword>
<dbReference type="PROSITE" id="PS50885">
    <property type="entry name" value="HAMP"/>
    <property type="match status" value="1"/>
</dbReference>
<accession>A0A1H9EHR2</accession>
<name>A0A1H9EHR2_9GAMM</name>
<dbReference type="SMART" id="SM00052">
    <property type="entry name" value="EAL"/>
    <property type="match status" value="1"/>
</dbReference>
<dbReference type="SMART" id="SM00304">
    <property type="entry name" value="HAMP"/>
    <property type="match status" value="1"/>
</dbReference>
<dbReference type="Gene3D" id="6.10.340.10">
    <property type="match status" value="1"/>
</dbReference>
<keyword evidence="1" id="KW-1133">Transmembrane helix</keyword>
<organism evidence="5 6">
    <name type="scientific">Amphritea atlantica</name>
    <dbReference type="NCBI Taxonomy" id="355243"/>
    <lineage>
        <taxon>Bacteria</taxon>
        <taxon>Pseudomonadati</taxon>
        <taxon>Pseudomonadota</taxon>
        <taxon>Gammaproteobacteria</taxon>
        <taxon>Oceanospirillales</taxon>
        <taxon>Oceanospirillaceae</taxon>
        <taxon>Amphritea</taxon>
    </lineage>
</organism>
<dbReference type="InterPro" id="IPR003660">
    <property type="entry name" value="HAMP_dom"/>
</dbReference>
<sequence length="582" mass="65944">MARSLPLRISLIITAISAALTLIILLVSSFLIGELNLNQLNHLPLNRLAMLAVAFLVLLPPVFILSRILAGRLLRPLQTLTEKTRSYSTDGSPVSFLLDSDDEFAELGQALQEMQENLSDSHAKLELMAFRDPLTGLSNRRGLHQELSKLILWARQQESRIALLYIDLDHFKQINDSSSHAYGDQILREIAQRLLQVVKQQTRHSQLPFPEELLLSRPGGDQFIIMLPDIGQVEQAGQLSHHIIEAIQQPFQVSDRYFKLSCSIGITLYPDDANSAERMLKHADIAMYEAKRSGRNRSRYFLPAMHRQVEERVMIQQGISTAIAENQLYIEYQPIVHMKKKRVVGAEALLRWHHPKRGRLGPETFIPIIEESDQIGALTVWIIETVAAELRQLPSQKEPSKLSINISSAILNKPELAQQVNDALLRVDAPDHRICLEITETSLMKDIDNTLPLLLRWKDAGYSIWIDDFGTGYSSLSYLARLPIDGVKIDRSFIRDFDNSKPVIEAIIALADTMNLLTVSEGVEQAEQQQSLLRLGCDFAQGYLYSEPLSISLLTDKLEQQLLRESRQTLKFKPRSKTKLPF</sequence>
<evidence type="ECO:0000259" key="4">
    <source>
        <dbReference type="PROSITE" id="PS50887"/>
    </source>
</evidence>
<evidence type="ECO:0000256" key="1">
    <source>
        <dbReference type="SAM" id="Phobius"/>
    </source>
</evidence>
<dbReference type="InterPro" id="IPR029787">
    <property type="entry name" value="Nucleotide_cyclase"/>
</dbReference>
<dbReference type="GO" id="GO:0007165">
    <property type="term" value="P:signal transduction"/>
    <property type="evidence" value="ECO:0007669"/>
    <property type="project" value="InterPro"/>
</dbReference>
<dbReference type="InterPro" id="IPR000160">
    <property type="entry name" value="GGDEF_dom"/>
</dbReference>
<dbReference type="PANTHER" id="PTHR44757">
    <property type="entry name" value="DIGUANYLATE CYCLASE DGCP"/>
    <property type="match status" value="1"/>
</dbReference>
<protein>
    <submittedName>
        <fullName evidence="5">Diguanylate cyclase (GGDEF) domain-containing protein</fullName>
    </submittedName>
</protein>
<dbReference type="STRING" id="355243.SAMN03080615_00908"/>
<dbReference type="PROSITE" id="PS50887">
    <property type="entry name" value="GGDEF"/>
    <property type="match status" value="1"/>
</dbReference>
<dbReference type="RefSeq" id="WP_091354595.1">
    <property type="nucleotide sequence ID" value="NZ_AP025284.1"/>
</dbReference>
<dbReference type="NCBIfam" id="TIGR00254">
    <property type="entry name" value="GGDEF"/>
    <property type="match status" value="1"/>
</dbReference>
<dbReference type="SUPFAM" id="SSF55073">
    <property type="entry name" value="Nucleotide cyclase"/>
    <property type="match status" value="1"/>
</dbReference>
<feature type="domain" description="EAL" evidence="2">
    <location>
        <begin position="312"/>
        <end position="562"/>
    </location>
</feature>
<dbReference type="SUPFAM" id="SSF141868">
    <property type="entry name" value="EAL domain-like"/>
    <property type="match status" value="1"/>
</dbReference>
<dbReference type="Pfam" id="PF00672">
    <property type="entry name" value="HAMP"/>
    <property type="match status" value="1"/>
</dbReference>
<dbReference type="CDD" id="cd01949">
    <property type="entry name" value="GGDEF"/>
    <property type="match status" value="1"/>
</dbReference>
<dbReference type="AlphaFoldDB" id="A0A1H9EHR2"/>
<evidence type="ECO:0000259" key="2">
    <source>
        <dbReference type="PROSITE" id="PS50883"/>
    </source>
</evidence>
<feature type="transmembrane region" description="Helical" evidence="1">
    <location>
        <begin position="12"/>
        <end position="33"/>
    </location>
</feature>
<dbReference type="CDD" id="cd01948">
    <property type="entry name" value="EAL"/>
    <property type="match status" value="1"/>
</dbReference>
<reference evidence="6" key="1">
    <citation type="submission" date="2016-10" db="EMBL/GenBank/DDBJ databases">
        <authorList>
            <person name="Varghese N."/>
            <person name="Submissions S."/>
        </authorList>
    </citation>
    <scope>NUCLEOTIDE SEQUENCE [LARGE SCALE GENOMIC DNA]</scope>
    <source>
        <strain evidence="6">DSM 18887</strain>
    </source>
</reference>
<dbReference type="Gene3D" id="3.30.70.270">
    <property type="match status" value="1"/>
</dbReference>
<proteinExistence type="predicted"/>
<dbReference type="CDD" id="cd06225">
    <property type="entry name" value="HAMP"/>
    <property type="match status" value="1"/>
</dbReference>
<evidence type="ECO:0000313" key="5">
    <source>
        <dbReference type="EMBL" id="SEQ25211.1"/>
    </source>
</evidence>
<dbReference type="EMBL" id="FOGB01000002">
    <property type="protein sequence ID" value="SEQ25211.1"/>
    <property type="molecule type" value="Genomic_DNA"/>
</dbReference>
<dbReference type="Pfam" id="PF00990">
    <property type="entry name" value="GGDEF"/>
    <property type="match status" value="1"/>
</dbReference>
<feature type="domain" description="HAMP" evidence="3">
    <location>
        <begin position="71"/>
        <end position="123"/>
    </location>
</feature>
<keyword evidence="1" id="KW-0812">Transmembrane</keyword>
<dbReference type="GO" id="GO:0016020">
    <property type="term" value="C:membrane"/>
    <property type="evidence" value="ECO:0007669"/>
    <property type="project" value="InterPro"/>
</dbReference>